<evidence type="ECO:0000313" key="4">
    <source>
        <dbReference type="Proteomes" id="UP000308133"/>
    </source>
</evidence>
<keyword evidence="2" id="KW-0560">Oxidoreductase</keyword>
<reference evidence="3 4" key="1">
    <citation type="submission" date="2018-02" db="EMBL/GenBank/DDBJ databases">
        <title>Draft genome sequences of Elsinoe sp., causing black scab on jojoba.</title>
        <authorList>
            <person name="Stodart B."/>
            <person name="Jeffress S."/>
            <person name="Ash G."/>
            <person name="Arun Chinnappa K."/>
        </authorList>
    </citation>
    <scope>NUCLEOTIDE SEQUENCE [LARGE SCALE GENOMIC DNA]</scope>
    <source>
        <strain evidence="3 4">Hillstone_2</strain>
    </source>
</reference>
<organism evidence="3 4">
    <name type="scientific">Elsinoe australis</name>
    <dbReference type="NCBI Taxonomy" id="40998"/>
    <lineage>
        <taxon>Eukaryota</taxon>
        <taxon>Fungi</taxon>
        <taxon>Dikarya</taxon>
        <taxon>Ascomycota</taxon>
        <taxon>Pezizomycotina</taxon>
        <taxon>Dothideomycetes</taxon>
        <taxon>Dothideomycetidae</taxon>
        <taxon>Myriangiales</taxon>
        <taxon>Elsinoaceae</taxon>
        <taxon>Elsinoe</taxon>
    </lineage>
</organism>
<evidence type="ECO:0000256" key="2">
    <source>
        <dbReference type="ARBA" id="ARBA00023002"/>
    </source>
</evidence>
<proteinExistence type="inferred from homology"/>
<gene>
    <name evidence="3" type="ORF">C1H76_5304</name>
</gene>
<dbReference type="AlphaFoldDB" id="A0A4U7AZU2"/>
<dbReference type="SUPFAM" id="SSF51735">
    <property type="entry name" value="NAD(P)-binding Rossmann-fold domains"/>
    <property type="match status" value="1"/>
</dbReference>
<evidence type="ECO:0000256" key="1">
    <source>
        <dbReference type="ARBA" id="ARBA00006484"/>
    </source>
</evidence>
<dbReference type="InterPro" id="IPR036291">
    <property type="entry name" value="NAD(P)-bd_dom_sf"/>
</dbReference>
<protein>
    <submittedName>
        <fullName evidence="3">Uncharacterized protein</fullName>
    </submittedName>
</protein>
<dbReference type="PANTHER" id="PTHR24320:SF274">
    <property type="entry name" value="CHAIN DEHYDROGENASE, PUTATIVE (AFU_ORTHOLOGUE AFUA_4G00440)-RELATED"/>
    <property type="match status" value="1"/>
</dbReference>
<dbReference type="InterPro" id="IPR002347">
    <property type="entry name" value="SDR_fam"/>
</dbReference>
<dbReference type="Pfam" id="PF00106">
    <property type="entry name" value="adh_short"/>
    <property type="match status" value="1"/>
</dbReference>
<name>A0A4U7AZU2_9PEZI</name>
<dbReference type="Gene3D" id="3.40.50.720">
    <property type="entry name" value="NAD(P)-binding Rossmann-like Domain"/>
    <property type="match status" value="1"/>
</dbReference>
<dbReference type="GO" id="GO:0016491">
    <property type="term" value="F:oxidoreductase activity"/>
    <property type="evidence" value="ECO:0007669"/>
    <property type="project" value="UniProtKB-KW"/>
</dbReference>
<sequence length="254" mass="26955">MSRILITGSSDGIGLVAAQKLISQGHQVTLHARNAQRASQAQSSAPDAEGVLVSDISTVQGMKHLASEANRTGTFDTVIHNAGIGYSQPYAKTEDGVAMVFAVNSLAPYVLTALMNRPKRLVYTSSGLHTGGDGSLNDVGWTSGRTWNGFQAYSDSKLHNVMLSFAVARHWKEVESNAVDPGWVQTKMGGSGAPGTADAGADTLAWLADRKGSGSGQLYKSRKVTVPHEAAQDIDKQERFLTICEQVSGVKLPE</sequence>
<comment type="caution">
    <text evidence="3">The sequence shown here is derived from an EMBL/GenBank/DDBJ whole genome shotgun (WGS) entry which is preliminary data.</text>
</comment>
<dbReference type="PRINTS" id="PR00081">
    <property type="entry name" value="GDHRDH"/>
</dbReference>
<evidence type="ECO:0000313" key="3">
    <source>
        <dbReference type="EMBL" id="TKX22521.1"/>
    </source>
</evidence>
<accession>A0A4U7AZU2</accession>
<dbReference type="EMBL" id="PTQR01000066">
    <property type="protein sequence ID" value="TKX22521.1"/>
    <property type="molecule type" value="Genomic_DNA"/>
</dbReference>
<dbReference type="PANTHER" id="PTHR24320">
    <property type="entry name" value="RETINOL DEHYDROGENASE"/>
    <property type="match status" value="1"/>
</dbReference>
<dbReference type="Proteomes" id="UP000308133">
    <property type="component" value="Unassembled WGS sequence"/>
</dbReference>
<comment type="similarity">
    <text evidence="1">Belongs to the short-chain dehydrogenases/reductases (SDR) family.</text>
</comment>